<dbReference type="SUPFAM" id="SSF50475">
    <property type="entry name" value="FMN-binding split barrel"/>
    <property type="match status" value="1"/>
</dbReference>
<feature type="domain" description="Pyridoxamine 5'-phosphate oxidase N-terminal" evidence="1">
    <location>
        <begin position="28"/>
        <end position="108"/>
    </location>
</feature>
<gene>
    <name evidence="2" type="ORF">ACIBP5_16775</name>
</gene>
<organism evidence="2 3">
    <name type="scientific">Nonomuraea indica</name>
    <dbReference type="NCBI Taxonomy" id="1581193"/>
    <lineage>
        <taxon>Bacteria</taxon>
        <taxon>Bacillati</taxon>
        <taxon>Actinomycetota</taxon>
        <taxon>Actinomycetes</taxon>
        <taxon>Streptosporangiales</taxon>
        <taxon>Streptosporangiaceae</taxon>
        <taxon>Nonomuraea</taxon>
    </lineage>
</organism>
<dbReference type="InterPro" id="IPR011576">
    <property type="entry name" value="Pyridox_Oxase_N"/>
</dbReference>
<dbReference type="EMBL" id="JBITMB010000004">
    <property type="protein sequence ID" value="MFI7441612.1"/>
    <property type="molecule type" value="Genomic_DNA"/>
</dbReference>
<dbReference type="Proteomes" id="UP001612928">
    <property type="component" value="Unassembled WGS sequence"/>
</dbReference>
<sequence>MSVTGAERGVGLPPARDTAQRKADVLQRLAADRHTWLATSGPSGAHLIPLACVWDGTRLVMATHGGNKTVRNLRADGRARAALGSPVDVVLVDGPVTIVPHDKLPADAPAVLAELPVNPSRVPGCVYLFLAPRTVLAWRHRGEIPGRTVMDHGHWLA</sequence>
<evidence type="ECO:0000259" key="1">
    <source>
        <dbReference type="Pfam" id="PF01243"/>
    </source>
</evidence>
<protein>
    <submittedName>
        <fullName evidence="2">Pyridoxamine 5'-phosphate oxidase family protein</fullName>
    </submittedName>
</protein>
<dbReference type="Gene3D" id="2.30.110.10">
    <property type="entry name" value="Electron Transport, Fmn-binding Protein, Chain A"/>
    <property type="match status" value="1"/>
</dbReference>
<proteinExistence type="predicted"/>
<dbReference type="Pfam" id="PF01243">
    <property type="entry name" value="PNPOx_N"/>
    <property type="match status" value="1"/>
</dbReference>
<evidence type="ECO:0000313" key="3">
    <source>
        <dbReference type="Proteomes" id="UP001612928"/>
    </source>
</evidence>
<evidence type="ECO:0000313" key="2">
    <source>
        <dbReference type="EMBL" id="MFI7441612.1"/>
    </source>
</evidence>
<comment type="caution">
    <text evidence="2">The sequence shown here is derived from an EMBL/GenBank/DDBJ whole genome shotgun (WGS) entry which is preliminary data.</text>
</comment>
<dbReference type="InterPro" id="IPR012349">
    <property type="entry name" value="Split_barrel_FMN-bd"/>
</dbReference>
<name>A0ABW8A544_9ACTN</name>
<accession>A0ABW8A544</accession>
<dbReference type="RefSeq" id="WP_397021541.1">
    <property type="nucleotide sequence ID" value="NZ_JBITMB010000004.1"/>
</dbReference>
<reference evidence="2 3" key="1">
    <citation type="submission" date="2024-10" db="EMBL/GenBank/DDBJ databases">
        <title>The Natural Products Discovery Center: Release of the First 8490 Sequenced Strains for Exploring Actinobacteria Biosynthetic Diversity.</title>
        <authorList>
            <person name="Kalkreuter E."/>
            <person name="Kautsar S.A."/>
            <person name="Yang D."/>
            <person name="Bader C.D."/>
            <person name="Teijaro C.N."/>
            <person name="Fluegel L."/>
            <person name="Davis C.M."/>
            <person name="Simpson J.R."/>
            <person name="Lauterbach L."/>
            <person name="Steele A.D."/>
            <person name="Gui C."/>
            <person name="Meng S."/>
            <person name="Li G."/>
            <person name="Viehrig K."/>
            <person name="Ye F."/>
            <person name="Su P."/>
            <person name="Kiefer A.F."/>
            <person name="Nichols A."/>
            <person name="Cepeda A.J."/>
            <person name="Yan W."/>
            <person name="Fan B."/>
            <person name="Jiang Y."/>
            <person name="Adhikari A."/>
            <person name="Zheng C.-J."/>
            <person name="Schuster L."/>
            <person name="Cowan T.M."/>
            <person name="Smanski M.J."/>
            <person name="Chevrette M.G."/>
            <person name="De Carvalho L.P.S."/>
            <person name="Shen B."/>
        </authorList>
    </citation>
    <scope>NUCLEOTIDE SEQUENCE [LARGE SCALE GENOMIC DNA]</scope>
    <source>
        <strain evidence="2 3">NPDC049503</strain>
    </source>
</reference>
<keyword evidence="3" id="KW-1185">Reference proteome</keyword>